<keyword evidence="6" id="KW-0768">Sushi</keyword>
<evidence type="ECO:0000259" key="8">
    <source>
        <dbReference type="PROSITE" id="PS50923"/>
    </source>
</evidence>
<dbReference type="SUPFAM" id="SSF50494">
    <property type="entry name" value="Trypsin-like serine proteases"/>
    <property type="match status" value="1"/>
</dbReference>
<dbReference type="SMART" id="SM00020">
    <property type="entry name" value="Tryp_SPc"/>
    <property type="match status" value="1"/>
</dbReference>
<dbReference type="EMBL" id="MU825401">
    <property type="protein sequence ID" value="KAJ7392486.1"/>
    <property type="molecule type" value="Genomic_DNA"/>
</dbReference>
<dbReference type="OrthoDB" id="446173at2759"/>
<keyword evidence="1 9" id="KW-0645">Protease</keyword>
<comment type="caution">
    <text evidence="9">The sequence shown here is derived from an EMBL/GenBank/DDBJ whole genome shotgun (WGS) entry which is preliminary data.</text>
</comment>
<feature type="domain" description="Sushi" evidence="8">
    <location>
        <begin position="158"/>
        <end position="215"/>
    </location>
</feature>
<dbReference type="GO" id="GO:0004252">
    <property type="term" value="F:serine-type endopeptidase activity"/>
    <property type="evidence" value="ECO:0007669"/>
    <property type="project" value="InterPro"/>
</dbReference>
<evidence type="ECO:0000313" key="9">
    <source>
        <dbReference type="EMBL" id="KAJ7392486.1"/>
    </source>
</evidence>
<evidence type="ECO:0000256" key="2">
    <source>
        <dbReference type="ARBA" id="ARBA00022729"/>
    </source>
</evidence>
<feature type="non-terminal residue" evidence="9">
    <location>
        <position position="1"/>
    </location>
</feature>
<dbReference type="Gene3D" id="2.10.70.10">
    <property type="entry name" value="Complement Module, domain 1"/>
    <property type="match status" value="1"/>
</dbReference>
<gene>
    <name evidence="9" type="primary">MASP1_2</name>
    <name evidence="9" type="ORF">OS493_012152</name>
</gene>
<evidence type="ECO:0000256" key="6">
    <source>
        <dbReference type="PROSITE-ProRule" id="PRU00302"/>
    </source>
</evidence>
<dbReference type="PROSITE" id="PS50092">
    <property type="entry name" value="TSP1"/>
    <property type="match status" value="2"/>
</dbReference>
<dbReference type="PROSITE" id="PS50923">
    <property type="entry name" value="SUSHI"/>
    <property type="match status" value="1"/>
</dbReference>
<dbReference type="AlphaFoldDB" id="A0A9X0DAF0"/>
<sequence length="482" mass="54364">PQAGGDSCNGRNFMLKTCVIAKCTDESHQNDSFWSSWTSWSHCSATCSRGYQTRSRYCRRRLSPFHLGNCTGAKGPVHVDSNICEVKPCAAWESWSKWEACSQTCGGGIQKRVRKCKSSIIDMSCQGENSQAVSCNTDHCPTIPPITYPKLIKLGSPDPCPDPEKPQHGYYKKIDQYGSYYVTYYCRKHYVVHGPRLRHCESDSTWSDYVPYCRPICGESSLSFDNVQYQRLRIFGGGTSLPGLWPWQVALTVDGLFHCGGSLIAENWVVTAAHCVYHRQTRKLYSHIKVHLGVHDIKSGLRDPRVQSIDSIEIVPHPNFNWRTFDSDLALIKLKWKANITDHVRPVCLPSRQQRRNVTPGVMGVMLGWGLTEGEKPTTELRQVYMPVVGHSNCQKAYQTETWPVTSNMLCAGYASNTKDSCKRDSGGGFLFPDSRGKKKKWFLGGIISWGNPQCGIPGKYSVFTHINGRFSKWIKNYVFNS</sequence>
<proteinExistence type="predicted"/>
<dbReference type="Proteomes" id="UP001163046">
    <property type="component" value="Unassembled WGS sequence"/>
</dbReference>
<dbReference type="InterPro" id="IPR001254">
    <property type="entry name" value="Trypsin_dom"/>
</dbReference>
<evidence type="ECO:0000259" key="7">
    <source>
        <dbReference type="PROSITE" id="PS50240"/>
    </source>
</evidence>
<dbReference type="SMART" id="SM00032">
    <property type="entry name" value="CCP"/>
    <property type="match status" value="1"/>
</dbReference>
<keyword evidence="10" id="KW-1185">Reference proteome</keyword>
<dbReference type="SMART" id="SM00209">
    <property type="entry name" value="TSP1"/>
    <property type="match status" value="2"/>
</dbReference>
<dbReference type="SUPFAM" id="SSF82895">
    <property type="entry name" value="TSP-1 type 1 repeat"/>
    <property type="match status" value="2"/>
</dbReference>
<reference evidence="9" key="1">
    <citation type="submission" date="2023-01" db="EMBL/GenBank/DDBJ databases">
        <title>Genome assembly of the deep-sea coral Lophelia pertusa.</title>
        <authorList>
            <person name="Herrera S."/>
            <person name="Cordes E."/>
        </authorList>
    </citation>
    <scope>NUCLEOTIDE SEQUENCE</scope>
    <source>
        <strain evidence="9">USNM1676648</strain>
        <tissue evidence="9">Polyp</tissue>
    </source>
</reference>
<dbReference type="EC" id="3.4.21.104" evidence="9"/>
<dbReference type="InterPro" id="IPR000884">
    <property type="entry name" value="TSP1_rpt"/>
</dbReference>
<evidence type="ECO:0000256" key="1">
    <source>
        <dbReference type="ARBA" id="ARBA00022670"/>
    </source>
</evidence>
<dbReference type="GO" id="GO:0006508">
    <property type="term" value="P:proteolysis"/>
    <property type="evidence" value="ECO:0007669"/>
    <property type="project" value="UniProtKB-KW"/>
</dbReference>
<keyword evidence="4" id="KW-0720">Serine protease</keyword>
<protein>
    <submittedName>
        <fullName evidence="9">Mannan-binding lectin serine protease 1</fullName>
        <ecNumber evidence="9">3.4.21.104</ecNumber>
    </submittedName>
</protein>
<dbReference type="PROSITE" id="PS50240">
    <property type="entry name" value="TRYPSIN_DOM"/>
    <property type="match status" value="1"/>
</dbReference>
<dbReference type="Pfam" id="PF00084">
    <property type="entry name" value="Sushi"/>
    <property type="match status" value="1"/>
</dbReference>
<dbReference type="PRINTS" id="PR00722">
    <property type="entry name" value="CHYMOTRYPSIN"/>
</dbReference>
<evidence type="ECO:0000256" key="5">
    <source>
        <dbReference type="ARBA" id="ARBA00023157"/>
    </source>
</evidence>
<dbReference type="Pfam" id="PF00090">
    <property type="entry name" value="TSP_1"/>
    <property type="match status" value="2"/>
</dbReference>
<dbReference type="Pfam" id="PF00089">
    <property type="entry name" value="Trypsin"/>
    <property type="match status" value="1"/>
</dbReference>
<dbReference type="InterPro" id="IPR000436">
    <property type="entry name" value="Sushi_SCR_CCP_dom"/>
</dbReference>
<dbReference type="CDD" id="cd00190">
    <property type="entry name" value="Tryp_SPc"/>
    <property type="match status" value="1"/>
</dbReference>
<evidence type="ECO:0000313" key="10">
    <source>
        <dbReference type="Proteomes" id="UP001163046"/>
    </source>
</evidence>
<accession>A0A9X0DAF0</accession>
<dbReference type="PANTHER" id="PTHR24264">
    <property type="entry name" value="TRYPSIN-RELATED"/>
    <property type="match status" value="1"/>
</dbReference>
<keyword evidence="2" id="KW-0732">Signal</keyword>
<dbReference type="PROSITE" id="PS00134">
    <property type="entry name" value="TRYPSIN_HIS"/>
    <property type="match status" value="1"/>
</dbReference>
<dbReference type="InterPro" id="IPR009003">
    <property type="entry name" value="Peptidase_S1_PA"/>
</dbReference>
<dbReference type="Gene3D" id="2.20.100.10">
    <property type="entry name" value="Thrombospondin type-1 (TSP1) repeat"/>
    <property type="match status" value="2"/>
</dbReference>
<evidence type="ECO:0000256" key="3">
    <source>
        <dbReference type="ARBA" id="ARBA00022801"/>
    </source>
</evidence>
<dbReference type="FunFam" id="2.40.10.10:FF:000120">
    <property type="entry name" value="Putative serine protease"/>
    <property type="match status" value="1"/>
</dbReference>
<dbReference type="Gene3D" id="2.40.10.10">
    <property type="entry name" value="Trypsin-like serine proteases"/>
    <property type="match status" value="1"/>
</dbReference>
<dbReference type="InterPro" id="IPR018114">
    <property type="entry name" value="TRYPSIN_HIS"/>
</dbReference>
<dbReference type="GO" id="GO:0005615">
    <property type="term" value="C:extracellular space"/>
    <property type="evidence" value="ECO:0007669"/>
    <property type="project" value="TreeGrafter"/>
</dbReference>
<feature type="domain" description="Peptidase S1" evidence="7">
    <location>
        <begin position="234"/>
        <end position="480"/>
    </location>
</feature>
<dbReference type="InterPro" id="IPR001314">
    <property type="entry name" value="Peptidase_S1A"/>
</dbReference>
<dbReference type="CDD" id="cd00033">
    <property type="entry name" value="CCP"/>
    <property type="match status" value="1"/>
</dbReference>
<keyword evidence="5 6" id="KW-1015">Disulfide bond</keyword>
<dbReference type="InterPro" id="IPR036383">
    <property type="entry name" value="TSP1_rpt_sf"/>
</dbReference>
<name>A0A9X0DAF0_9CNID</name>
<evidence type="ECO:0000256" key="4">
    <source>
        <dbReference type="ARBA" id="ARBA00022825"/>
    </source>
</evidence>
<dbReference type="PANTHER" id="PTHR24264:SF54">
    <property type="entry name" value="PEPTIDASE S1 DOMAIN-CONTAINING PROTEIN"/>
    <property type="match status" value="1"/>
</dbReference>
<comment type="caution">
    <text evidence="6">Lacks conserved residue(s) required for the propagation of feature annotation.</text>
</comment>
<dbReference type="InterPro" id="IPR043504">
    <property type="entry name" value="Peptidase_S1_PA_chymotrypsin"/>
</dbReference>
<organism evidence="9 10">
    <name type="scientific">Desmophyllum pertusum</name>
    <dbReference type="NCBI Taxonomy" id="174260"/>
    <lineage>
        <taxon>Eukaryota</taxon>
        <taxon>Metazoa</taxon>
        <taxon>Cnidaria</taxon>
        <taxon>Anthozoa</taxon>
        <taxon>Hexacorallia</taxon>
        <taxon>Scleractinia</taxon>
        <taxon>Caryophylliina</taxon>
        <taxon>Caryophylliidae</taxon>
        <taxon>Desmophyllum</taxon>
    </lineage>
</organism>
<dbReference type="InterPro" id="IPR050127">
    <property type="entry name" value="Serine_Proteases_S1"/>
</dbReference>
<keyword evidence="3 9" id="KW-0378">Hydrolase</keyword>
<feature type="disulfide bond" evidence="6">
    <location>
        <begin position="186"/>
        <end position="213"/>
    </location>
</feature>